<accession>B2ZCS7</accession>
<proteinExistence type="predicted"/>
<evidence type="ECO:0000256" key="1">
    <source>
        <dbReference type="SAM" id="SignalP"/>
    </source>
</evidence>
<organism evidence="2">
    <name type="scientific">Melampsora lini</name>
    <name type="common">Rust fungus</name>
    <name type="synonym">Xyloma lini</name>
    <dbReference type="NCBI Taxonomy" id="5261"/>
    <lineage>
        <taxon>Eukaryota</taxon>
        <taxon>Fungi</taxon>
        <taxon>Dikarya</taxon>
        <taxon>Basidiomycota</taxon>
        <taxon>Pucciniomycotina</taxon>
        <taxon>Pucciniomycetes</taxon>
        <taxon>Pucciniales</taxon>
        <taxon>Melampsoraceae</taxon>
        <taxon>Melampsora</taxon>
    </lineage>
</organism>
<dbReference type="EMBL" id="EU642498">
    <property type="protein sequence ID" value="ACD49717.1"/>
    <property type="molecule type" value="Genomic_DNA"/>
</dbReference>
<name>B2ZCS7_MELLI</name>
<feature type="signal peptide" evidence="1">
    <location>
        <begin position="1"/>
        <end position="23"/>
    </location>
</feature>
<reference evidence="2" key="1">
    <citation type="journal article" date="2009" name="Mol. Biol. Evol.">
        <title>Diversity and evolution of effector loci in natural populations of the plant pathogen Melampsora lini.</title>
        <authorList>
            <person name="Barrett L.G."/>
            <person name="Thrall P.H."/>
            <person name="Dodds P.N."/>
            <person name="van der Merwe M."/>
            <person name="Linde C.C."/>
            <person name="Lawrence G.J."/>
            <person name="Burdon J.J."/>
        </authorList>
    </citation>
    <scope>NUCLEOTIDE SEQUENCE</scope>
</reference>
<feature type="chain" id="PRO_5007639928" evidence="1">
    <location>
        <begin position="24"/>
        <end position="108"/>
    </location>
</feature>
<protein>
    <submittedName>
        <fullName evidence="2">Avirulence protein AvrP123</fullName>
    </submittedName>
</protein>
<keyword evidence="1" id="KW-0732">Signal</keyword>
<sequence>MLFKKCSAFIFLIFISGLSITAAQSEGTLGYIQCHSCGTMNIFTHRLRVSCQTTPQCRCDHIAKCPGPTTRYHYQCDCGALFHDVCMGTHRGTCNEVHPGIDPVLYEQ</sequence>
<evidence type="ECO:0000313" key="2">
    <source>
        <dbReference type="EMBL" id="ACD49716.1"/>
    </source>
</evidence>
<dbReference type="AlphaFoldDB" id="B2ZCS7"/>
<dbReference type="EMBL" id="EU642497">
    <property type="protein sequence ID" value="ACD49716.1"/>
    <property type="molecule type" value="Genomic_DNA"/>
</dbReference>